<evidence type="ECO:0000313" key="1">
    <source>
        <dbReference type="EMBL" id="JAH52121.1"/>
    </source>
</evidence>
<sequence>MTTTSMHSGHPES</sequence>
<reference evidence="1" key="1">
    <citation type="submission" date="2014-11" db="EMBL/GenBank/DDBJ databases">
        <authorList>
            <person name="Amaro Gonzalez C."/>
        </authorList>
    </citation>
    <scope>NUCLEOTIDE SEQUENCE</scope>
</reference>
<reference evidence="1" key="2">
    <citation type="journal article" date="2015" name="Fish Shellfish Immunol.">
        <title>Early steps in the European eel (Anguilla anguilla)-Vibrio vulnificus interaction in the gills: Role of the RtxA13 toxin.</title>
        <authorList>
            <person name="Callol A."/>
            <person name="Pajuelo D."/>
            <person name="Ebbesson L."/>
            <person name="Teles M."/>
            <person name="MacKenzie S."/>
            <person name="Amaro C."/>
        </authorList>
    </citation>
    <scope>NUCLEOTIDE SEQUENCE</scope>
</reference>
<dbReference type="EMBL" id="GBXM01056456">
    <property type="protein sequence ID" value="JAH52121.1"/>
    <property type="molecule type" value="Transcribed_RNA"/>
</dbReference>
<organism evidence="1">
    <name type="scientific">Anguilla anguilla</name>
    <name type="common">European freshwater eel</name>
    <name type="synonym">Muraena anguilla</name>
    <dbReference type="NCBI Taxonomy" id="7936"/>
    <lineage>
        <taxon>Eukaryota</taxon>
        <taxon>Metazoa</taxon>
        <taxon>Chordata</taxon>
        <taxon>Craniata</taxon>
        <taxon>Vertebrata</taxon>
        <taxon>Euteleostomi</taxon>
        <taxon>Actinopterygii</taxon>
        <taxon>Neopterygii</taxon>
        <taxon>Teleostei</taxon>
        <taxon>Anguilliformes</taxon>
        <taxon>Anguillidae</taxon>
        <taxon>Anguilla</taxon>
    </lineage>
</organism>
<accession>A0A0E9TEU3</accession>
<proteinExistence type="predicted"/>
<name>A0A0E9TEU3_ANGAN</name>
<protein>
    <submittedName>
        <fullName evidence="1">Uncharacterized protein</fullName>
    </submittedName>
</protein>